<accession>A0A1D2QMG6</accession>
<organism evidence="2 3">
    <name type="scientific">Candidatus Endobugula sertula</name>
    <name type="common">Bugula neritina bacterial symbiont</name>
    <dbReference type="NCBI Taxonomy" id="62101"/>
    <lineage>
        <taxon>Bacteria</taxon>
        <taxon>Pseudomonadati</taxon>
        <taxon>Pseudomonadota</taxon>
        <taxon>Gammaproteobacteria</taxon>
        <taxon>Cellvibrionales</taxon>
        <taxon>Cellvibrionaceae</taxon>
        <taxon>Candidatus Endobugula</taxon>
    </lineage>
</organism>
<dbReference type="STRING" id="62101.AB835_12345"/>
<evidence type="ECO:0000313" key="2">
    <source>
        <dbReference type="EMBL" id="ODS22769.1"/>
    </source>
</evidence>
<dbReference type="AlphaFoldDB" id="A0A1D2QMG6"/>
<gene>
    <name evidence="2" type="ORF">AB835_12345</name>
</gene>
<name>A0A1D2QMG6_9GAMM</name>
<protein>
    <recommendedName>
        <fullName evidence="4">DUF2878 domain-containing protein</fullName>
    </recommendedName>
</protein>
<proteinExistence type="predicted"/>
<feature type="transmembrane region" description="Helical" evidence="1">
    <location>
        <begin position="56"/>
        <end position="76"/>
    </location>
</feature>
<keyword evidence="1" id="KW-0812">Transmembrane</keyword>
<feature type="transmembrane region" description="Helical" evidence="1">
    <location>
        <begin position="141"/>
        <end position="162"/>
    </location>
</feature>
<dbReference type="InterPro" id="IPR021306">
    <property type="entry name" value="DUF2878"/>
</dbReference>
<reference evidence="2 3" key="1">
    <citation type="journal article" date="2016" name="Appl. Environ. Microbiol.">
        <title>Lack of Overt Genome Reduction in the Bryostatin-Producing Bryozoan Symbiont "Candidatus Endobugula sertula".</title>
        <authorList>
            <person name="Miller I.J."/>
            <person name="Vanee N."/>
            <person name="Fong S.S."/>
            <person name="Lim-Fong G.E."/>
            <person name="Kwan J.C."/>
        </authorList>
    </citation>
    <scope>NUCLEOTIDE SEQUENCE [LARGE SCALE GENOMIC DNA]</scope>
    <source>
        <strain evidence="2">AB1-4</strain>
    </source>
</reference>
<dbReference type="Pfam" id="PF11086">
    <property type="entry name" value="DUF2878"/>
    <property type="match status" value="1"/>
</dbReference>
<dbReference type="Proteomes" id="UP000242502">
    <property type="component" value="Unassembled WGS sequence"/>
</dbReference>
<feature type="transmembrane region" description="Helical" evidence="1">
    <location>
        <begin position="20"/>
        <end position="44"/>
    </location>
</feature>
<dbReference type="EMBL" id="MDLC01000053">
    <property type="protein sequence ID" value="ODS22769.1"/>
    <property type="molecule type" value="Genomic_DNA"/>
</dbReference>
<feature type="transmembrane region" description="Helical" evidence="1">
    <location>
        <begin position="88"/>
        <end position="105"/>
    </location>
</feature>
<evidence type="ECO:0000313" key="3">
    <source>
        <dbReference type="Proteomes" id="UP000242502"/>
    </source>
</evidence>
<feature type="transmembrane region" description="Helical" evidence="1">
    <location>
        <begin position="182"/>
        <end position="204"/>
    </location>
</feature>
<keyword evidence="1" id="KW-1133">Transmembrane helix</keyword>
<evidence type="ECO:0000256" key="1">
    <source>
        <dbReference type="SAM" id="Phobius"/>
    </source>
</evidence>
<keyword evidence="1" id="KW-0472">Membrane</keyword>
<comment type="caution">
    <text evidence="2">The sequence shown here is derived from an EMBL/GenBank/DDBJ whole genome shotgun (WGS) entry which is preliminary data.</text>
</comment>
<sequence>MTIVFENLSKKKLLNITIFQVGWFVCIFSGSLWAICFTLLVLVIHGVFFVKNSREWMVILLFSSLGISIDSTLIYFELLKATSPIIPLWLVCLWVLLSLTLCHGLQWLQNRLLLSAVAAAVIGPWSYWAGSQFVDIQLTTLPTSLPVLALLWALVMPLGLYLARRLCFKPVDGRKSSKNTLVLLLVLALINASGLVFLPFSHLVNAEPIDQRFMGEDTIDTGIVEVVGTAYDFKGKRILYKEIHTLINPLNRHVLYISPQSKTIAQKNINYENSLISPTYTQENYWAHEKTHANWGKNQLYLSFSHLSNPVNKVPNTKAVIETQKKREGLLLKAL</sequence>
<evidence type="ECO:0008006" key="4">
    <source>
        <dbReference type="Google" id="ProtNLM"/>
    </source>
</evidence>